<comment type="caution">
    <text evidence="1">The sequence shown here is derived from an EMBL/GenBank/DDBJ whole genome shotgun (WGS) entry which is preliminary data.</text>
</comment>
<protein>
    <submittedName>
        <fullName evidence="1">Uncharacterized protein</fullName>
    </submittedName>
</protein>
<proteinExistence type="predicted"/>
<reference evidence="2" key="1">
    <citation type="journal article" date="2019" name="Int. J. Syst. Evol. Microbiol.">
        <title>The Global Catalogue of Microorganisms (GCM) 10K type strain sequencing project: providing services to taxonomists for standard genome sequencing and annotation.</title>
        <authorList>
            <consortium name="The Broad Institute Genomics Platform"/>
            <consortium name="The Broad Institute Genome Sequencing Center for Infectious Disease"/>
            <person name="Wu L."/>
            <person name="Ma J."/>
        </authorList>
    </citation>
    <scope>NUCLEOTIDE SEQUENCE [LARGE SCALE GENOMIC DNA]</scope>
    <source>
        <strain evidence="2">CECT 7806</strain>
    </source>
</reference>
<gene>
    <name evidence="1" type="ORF">QWZ18_09300</name>
</gene>
<dbReference type="RefSeq" id="WP_238291271.1">
    <property type="nucleotide sequence ID" value="NZ_BPQS01000035.1"/>
</dbReference>
<keyword evidence="2" id="KW-1185">Reference proteome</keyword>
<dbReference type="Proteomes" id="UP001244297">
    <property type="component" value="Unassembled WGS sequence"/>
</dbReference>
<name>A0ABT8AMH1_9HYPH</name>
<evidence type="ECO:0000313" key="1">
    <source>
        <dbReference type="EMBL" id="MDN3570820.1"/>
    </source>
</evidence>
<sequence>MPRRASYRIIERPDGRFAITVTLTGGGTHAREGFATPAEVDEALSLLRDLMAACGASLVEEPTLGLAAE</sequence>
<organism evidence="1 2">
    <name type="scientific">Methylobacterium longum</name>
    <dbReference type="NCBI Taxonomy" id="767694"/>
    <lineage>
        <taxon>Bacteria</taxon>
        <taxon>Pseudomonadati</taxon>
        <taxon>Pseudomonadota</taxon>
        <taxon>Alphaproteobacteria</taxon>
        <taxon>Hyphomicrobiales</taxon>
        <taxon>Methylobacteriaceae</taxon>
        <taxon>Methylobacterium</taxon>
    </lineage>
</organism>
<dbReference type="EMBL" id="JAUFPT010000024">
    <property type="protein sequence ID" value="MDN3570820.1"/>
    <property type="molecule type" value="Genomic_DNA"/>
</dbReference>
<accession>A0ABT8AMH1</accession>
<evidence type="ECO:0000313" key="2">
    <source>
        <dbReference type="Proteomes" id="UP001244297"/>
    </source>
</evidence>